<gene>
    <name evidence="1" type="ORF">BBK14_00315</name>
</gene>
<organism evidence="1 2">
    <name type="scientific">Parafrankia soli</name>
    <dbReference type="NCBI Taxonomy" id="2599596"/>
    <lineage>
        <taxon>Bacteria</taxon>
        <taxon>Bacillati</taxon>
        <taxon>Actinomycetota</taxon>
        <taxon>Actinomycetes</taxon>
        <taxon>Frankiales</taxon>
        <taxon>Frankiaceae</taxon>
        <taxon>Parafrankia</taxon>
    </lineage>
</organism>
<accession>A0A1S1RLL4</accession>
<sequence length="115" mass="11738">MPADVAGPADMYRAGIAEMNEVAARVRACPDVVRLVGRPTAGVTPLDGMAPRDGATAGAGPEGITVRVVCRFGPTVAELAAQVRAAVAFAAPSCPRIDVIIDDLEVDVPAWVGVT</sequence>
<keyword evidence="2" id="KW-1185">Reference proteome</keyword>
<dbReference type="AlphaFoldDB" id="A0A1S1RLL4"/>
<comment type="caution">
    <text evidence="1">The sequence shown here is derived from an EMBL/GenBank/DDBJ whole genome shotgun (WGS) entry which is preliminary data.</text>
</comment>
<name>A0A1S1RLL4_9ACTN</name>
<reference evidence="2" key="1">
    <citation type="submission" date="2016-07" db="EMBL/GenBank/DDBJ databases">
        <title>Frankia sp. NRRL B-16219 Genome sequencing.</title>
        <authorList>
            <person name="Ghodhbane-Gtari F."/>
            <person name="Swanson E."/>
            <person name="Gueddou A."/>
            <person name="Louati M."/>
            <person name="Nouioui I."/>
            <person name="Hezbri K."/>
            <person name="Abebe-Akele F."/>
            <person name="Simpson S."/>
            <person name="Morris K."/>
            <person name="Thomas K."/>
            <person name="Gtari M."/>
            <person name="Tisa L.S."/>
        </authorList>
    </citation>
    <scope>NUCLEOTIDE SEQUENCE [LARGE SCALE GENOMIC DNA]</scope>
    <source>
        <strain evidence="2">NRRL B-16219</strain>
    </source>
</reference>
<proteinExistence type="predicted"/>
<evidence type="ECO:0008006" key="3">
    <source>
        <dbReference type="Google" id="ProtNLM"/>
    </source>
</evidence>
<evidence type="ECO:0000313" key="1">
    <source>
        <dbReference type="EMBL" id="OHV46986.1"/>
    </source>
</evidence>
<dbReference type="OrthoDB" id="9962644at2"/>
<dbReference type="EMBL" id="MAXA01000001">
    <property type="protein sequence ID" value="OHV46986.1"/>
    <property type="molecule type" value="Genomic_DNA"/>
</dbReference>
<dbReference type="Proteomes" id="UP000179769">
    <property type="component" value="Unassembled WGS sequence"/>
</dbReference>
<protein>
    <recommendedName>
        <fullName evidence="3">Asp23/Gls24 family envelope stress response protein</fullName>
    </recommendedName>
</protein>
<evidence type="ECO:0000313" key="2">
    <source>
        <dbReference type="Proteomes" id="UP000179769"/>
    </source>
</evidence>